<keyword evidence="1" id="KW-1133">Transmembrane helix</keyword>
<organism evidence="2 3">
    <name type="scientific">Caenorhabditis tropicalis</name>
    <dbReference type="NCBI Taxonomy" id="1561998"/>
    <lineage>
        <taxon>Eukaryota</taxon>
        <taxon>Metazoa</taxon>
        <taxon>Ecdysozoa</taxon>
        <taxon>Nematoda</taxon>
        <taxon>Chromadorea</taxon>
        <taxon>Rhabditida</taxon>
        <taxon>Rhabditina</taxon>
        <taxon>Rhabditomorpha</taxon>
        <taxon>Rhabditoidea</taxon>
        <taxon>Rhabditidae</taxon>
        <taxon>Peloderinae</taxon>
        <taxon>Caenorhabditis</taxon>
    </lineage>
</organism>
<dbReference type="Proteomes" id="UP000095282">
    <property type="component" value="Unplaced"/>
</dbReference>
<dbReference type="AlphaFoldDB" id="A0A1I7U8D2"/>
<accession>A0A1I7U8D2</accession>
<sequence length="77" mass="8656">MLRELPPLLLVYSLGSVTEPPLIPIFLLLIVLFLSLSLSMGVIPAILIRISQSLFSFFHVLLISLRLICHQELKDSI</sequence>
<keyword evidence="1" id="KW-0472">Membrane</keyword>
<proteinExistence type="predicted"/>
<evidence type="ECO:0000313" key="3">
    <source>
        <dbReference type="WBParaSite" id="Csp11.Scaffold629.g15892.t1"/>
    </source>
</evidence>
<feature type="transmembrane region" description="Helical" evidence="1">
    <location>
        <begin position="22"/>
        <end position="47"/>
    </location>
</feature>
<keyword evidence="1" id="KW-0812">Transmembrane</keyword>
<dbReference type="WBParaSite" id="Csp11.Scaffold629.g15892.t1">
    <property type="protein sequence ID" value="Csp11.Scaffold629.g15892.t1"/>
    <property type="gene ID" value="Csp11.Scaffold629.g15892"/>
</dbReference>
<protein>
    <submittedName>
        <fullName evidence="3">Ovule protein</fullName>
    </submittedName>
</protein>
<name>A0A1I7U8D2_9PELO</name>
<keyword evidence="2" id="KW-1185">Reference proteome</keyword>
<evidence type="ECO:0000313" key="2">
    <source>
        <dbReference type="Proteomes" id="UP000095282"/>
    </source>
</evidence>
<evidence type="ECO:0000256" key="1">
    <source>
        <dbReference type="SAM" id="Phobius"/>
    </source>
</evidence>
<reference evidence="3" key="1">
    <citation type="submission" date="2016-11" db="UniProtKB">
        <authorList>
            <consortium name="WormBaseParasite"/>
        </authorList>
    </citation>
    <scope>IDENTIFICATION</scope>
</reference>